<protein>
    <recommendedName>
        <fullName evidence="5">SET domain-containing protein</fullName>
    </recommendedName>
</protein>
<evidence type="ECO:0000256" key="3">
    <source>
        <dbReference type="ARBA" id="ARBA00022691"/>
    </source>
</evidence>
<reference evidence="6" key="1">
    <citation type="submission" date="2021-12" db="EMBL/GenBank/DDBJ databases">
        <authorList>
            <person name="King R."/>
        </authorList>
    </citation>
    <scope>NUCLEOTIDE SEQUENCE</scope>
</reference>
<evidence type="ECO:0000256" key="1">
    <source>
        <dbReference type="ARBA" id="ARBA00022603"/>
    </source>
</evidence>
<dbReference type="GO" id="GO:0042826">
    <property type="term" value="F:histone deacetylase binding"/>
    <property type="evidence" value="ECO:0007669"/>
    <property type="project" value="TreeGrafter"/>
</dbReference>
<accession>A0A9P0A6Y4</accession>
<dbReference type="Gene3D" id="2.170.270.10">
    <property type="entry name" value="SET domain"/>
    <property type="match status" value="1"/>
</dbReference>
<dbReference type="GO" id="GO:0008276">
    <property type="term" value="F:protein methyltransferase activity"/>
    <property type="evidence" value="ECO:0007669"/>
    <property type="project" value="UniProtKB-ARBA"/>
</dbReference>
<dbReference type="PROSITE" id="PS50005">
    <property type="entry name" value="TPR"/>
    <property type="match status" value="1"/>
</dbReference>
<dbReference type="InterPro" id="IPR011990">
    <property type="entry name" value="TPR-like_helical_dom_sf"/>
</dbReference>
<evidence type="ECO:0000256" key="2">
    <source>
        <dbReference type="ARBA" id="ARBA00022679"/>
    </source>
</evidence>
<dbReference type="Gene3D" id="6.10.140.2220">
    <property type="match status" value="1"/>
</dbReference>
<evidence type="ECO:0000256" key="4">
    <source>
        <dbReference type="PROSITE-ProRule" id="PRU00339"/>
    </source>
</evidence>
<dbReference type="InterPro" id="IPR044421">
    <property type="entry name" value="SMYD4_SET"/>
</dbReference>
<dbReference type="Gene3D" id="1.10.220.160">
    <property type="match status" value="1"/>
</dbReference>
<evidence type="ECO:0000313" key="6">
    <source>
        <dbReference type="EMBL" id="CAH0385241.1"/>
    </source>
</evidence>
<dbReference type="SMART" id="SM00028">
    <property type="entry name" value="TPR"/>
    <property type="match status" value="4"/>
</dbReference>
<keyword evidence="1" id="KW-0489">Methyltransferase</keyword>
<dbReference type="SUPFAM" id="SSF82199">
    <property type="entry name" value="SET domain"/>
    <property type="match status" value="1"/>
</dbReference>
<gene>
    <name evidence="6" type="ORF">BEMITA_LOCUS4491</name>
</gene>
<dbReference type="InterPro" id="IPR019734">
    <property type="entry name" value="TPR_rpt"/>
</dbReference>
<evidence type="ECO:0000259" key="5">
    <source>
        <dbReference type="Pfam" id="PF00856"/>
    </source>
</evidence>
<dbReference type="GO" id="GO:0008757">
    <property type="term" value="F:S-adenosylmethionine-dependent methyltransferase activity"/>
    <property type="evidence" value="ECO:0007669"/>
    <property type="project" value="UniProtKB-ARBA"/>
</dbReference>
<dbReference type="GO" id="GO:0005737">
    <property type="term" value="C:cytoplasm"/>
    <property type="evidence" value="ECO:0007669"/>
    <property type="project" value="TreeGrafter"/>
</dbReference>
<dbReference type="InterPro" id="IPR046341">
    <property type="entry name" value="SET_dom_sf"/>
</dbReference>
<dbReference type="EMBL" id="OU963863">
    <property type="protein sequence ID" value="CAH0385241.1"/>
    <property type="molecule type" value="Genomic_DNA"/>
</dbReference>
<dbReference type="GO" id="GO:0032259">
    <property type="term" value="P:methylation"/>
    <property type="evidence" value="ECO:0007669"/>
    <property type="project" value="UniProtKB-KW"/>
</dbReference>
<dbReference type="Gene3D" id="1.25.40.10">
    <property type="entry name" value="Tetratricopeptide repeat domain"/>
    <property type="match status" value="1"/>
</dbReference>
<keyword evidence="7" id="KW-1185">Reference proteome</keyword>
<dbReference type="Proteomes" id="UP001152759">
    <property type="component" value="Chromosome 2"/>
</dbReference>
<dbReference type="KEGG" id="btab:109035920"/>
<dbReference type="SUPFAM" id="SSF144232">
    <property type="entry name" value="HIT/MYND zinc finger-like"/>
    <property type="match status" value="1"/>
</dbReference>
<dbReference type="AlphaFoldDB" id="A0A9P0A6Y4"/>
<dbReference type="InterPro" id="IPR001214">
    <property type="entry name" value="SET_dom"/>
</dbReference>
<evidence type="ECO:0000313" key="7">
    <source>
        <dbReference type="Proteomes" id="UP001152759"/>
    </source>
</evidence>
<organism evidence="6 7">
    <name type="scientific">Bemisia tabaci</name>
    <name type="common">Sweetpotato whitefly</name>
    <name type="synonym">Aleurodes tabaci</name>
    <dbReference type="NCBI Taxonomy" id="7038"/>
    <lineage>
        <taxon>Eukaryota</taxon>
        <taxon>Metazoa</taxon>
        <taxon>Ecdysozoa</taxon>
        <taxon>Arthropoda</taxon>
        <taxon>Hexapoda</taxon>
        <taxon>Insecta</taxon>
        <taxon>Pterygota</taxon>
        <taxon>Neoptera</taxon>
        <taxon>Paraneoptera</taxon>
        <taxon>Hemiptera</taxon>
        <taxon>Sternorrhyncha</taxon>
        <taxon>Aleyrodoidea</taxon>
        <taxon>Aleyrodidae</taxon>
        <taxon>Aleyrodinae</taxon>
        <taxon>Bemisia</taxon>
    </lineage>
</organism>
<keyword evidence="2" id="KW-0808">Transferase</keyword>
<keyword evidence="3" id="KW-0949">S-adenosyl-L-methionine</keyword>
<dbReference type="SUPFAM" id="SSF48452">
    <property type="entry name" value="TPR-like"/>
    <property type="match status" value="1"/>
</dbReference>
<keyword evidence="4" id="KW-0802">TPR repeat</keyword>
<sequence length="668" mass="76443">MFADIDDKVGFFRREHIRLSKSLKDVEMSSFSSLKTDAERFAFVHSLSDKLDQFSIIEADDCGKNMETAEHLKLDGNLAFKTGDMSTALNFYNRSLLKHPDDRETRSQLAIVYANRSAALYHLGEHELSINDIDLAIENDYPKAMSHKILERKARCLLAMKQHKSALDAFRKTFVALDDAKGPVEERRKAQTNIQIMIAMMTKDKNISDECRKKKSETYEMDYGVNPAFPSVSAAVHFRKNDQLGRYAEAKRRIAVGSTILIEKPYSAVLLEENAGTHCFHCFKRFLAAIPCKYCCVIAFCSKTCRTQALDSYHQYECKVLKQLWASKASITCLIAIRLIMQHPLEYFIKIKPLLEQARDFGESDKNSEANYLSVYDLVRHDSSRTAEDFLHRAHMAVFLFKCLRAAKYFPQLVIPYGDQGALTDDETFIGGLILRHLQLLQFNVHEVSELIIPEKATLNDGRGKYLGAAIFPTLALFNHSCDPSVVRYFDGNRVIVNAIKDMKKDEMVAENYGPIFTRAEREERQKTLKDQYWFTCECIACTENWPTFEEMNDEASMRFRCESKNCSNIIVVPSQTLEFLITCQVCKKVTNIIKGLKVLQDTDSKFTEGQQFFDRGNVKKALATFLELLQLLHDILAPPFKGYILCQQAIKTCFLHLGNKFVEPKIK</sequence>
<dbReference type="CDD" id="cd10536">
    <property type="entry name" value="SET_SMYD4"/>
    <property type="match status" value="1"/>
</dbReference>
<name>A0A9P0A6Y4_BEMTA</name>
<dbReference type="InterPro" id="IPR052097">
    <property type="entry name" value="SET-MYND_domain_protein"/>
</dbReference>
<dbReference type="GO" id="GO:0008170">
    <property type="term" value="F:N-methyltransferase activity"/>
    <property type="evidence" value="ECO:0007669"/>
    <property type="project" value="UniProtKB-ARBA"/>
</dbReference>
<dbReference type="GO" id="GO:0042051">
    <property type="term" value="P:compound eye photoreceptor development"/>
    <property type="evidence" value="ECO:0007669"/>
    <property type="project" value="TreeGrafter"/>
</dbReference>
<dbReference type="PANTHER" id="PTHR46165:SF7">
    <property type="entry name" value="SET AND MYND DOMAIN-CONTAINING PROTEIN 4"/>
    <property type="match status" value="1"/>
</dbReference>
<dbReference type="PANTHER" id="PTHR46165">
    <property type="entry name" value="SET AND MYND DOMAIN-CONTAINING PROTEIN 4"/>
    <property type="match status" value="1"/>
</dbReference>
<dbReference type="GO" id="GO:0005634">
    <property type="term" value="C:nucleus"/>
    <property type="evidence" value="ECO:0007669"/>
    <property type="project" value="TreeGrafter"/>
</dbReference>
<feature type="repeat" description="TPR" evidence="4">
    <location>
        <begin position="69"/>
        <end position="102"/>
    </location>
</feature>
<proteinExistence type="predicted"/>
<dbReference type="Pfam" id="PF00856">
    <property type="entry name" value="SET"/>
    <property type="match status" value="1"/>
</dbReference>
<feature type="domain" description="SET" evidence="5">
    <location>
        <begin position="408"/>
        <end position="514"/>
    </location>
</feature>